<dbReference type="Gene3D" id="3.20.20.70">
    <property type="entry name" value="Aldolase class I"/>
    <property type="match status" value="1"/>
</dbReference>
<dbReference type="CDD" id="cd15488">
    <property type="entry name" value="Tm-1-like"/>
    <property type="match status" value="1"/>
</dbReference>
<dbReference type="OrthoDB" id="10264588at2759"/>
<dbReference type="Gene3D" id="3.40.50.12030">
    <property type="entry name" value="Uncharacterised protein family UPF0261, NC domain"/>
    <property type="match status" value="1"/>
</dbReference>
<name>L8GIW7_ACACF</name>
<gene>
    <name evidence="5" type="ORF">ACA1_096230</name>
</gene>
<dbReference type="VEuPathDB" id="AmoebaDB:ACA1_096230"/>
<dbReference type="AlphaFoldDB" id="L8GIW7"/>
<dbReference type="Gene3D" id="3.40.50.12020">
    <property type="entry name" value="Uncharacterised protein family UPF0261, NN domain"/>
    <property type="match status" value="1"/>
</dbReference>
<reference evidence="5 6" key="1">
    <citation type="journal article" date="2013" name="Genome Biol.">
        <title>Genome of Acanthamoeba castellanii highlights extensive lateral gene transfer and early evolution of tyrosine kinase signaling.</title>
        <authorList>
            <person name="Clarke M."/>
            <person name="Lohan A.J."/>
            <person name="Liu B."/>
            <person name="Lagkouvardos I."/>
            <person name="Roy S."/>
            <person name="Zafar N."/>
            <person name="Bertelli C."/>
            <person name="Schilde C."/>
            <person name="Kianianmomeni A."/>
            <person name="Burglin T.R."/>
            <person name="Frech C."/>
            <person name="Turcotte B."/>
            <person name="Kopec K.O."/>
            <person name="Synnott J.M."/>
            <person name="Choo C."/>
            <person name="Paponov I."/>
            <person name="Finkler A."/>
            <person name="Soon Heng Tan C."/>
            <person name="Hutchins A.P."/>
            <person name="Weinmeier T."/>
            <person name="Rattei T."/>
            <person name="Chu J.S."/>
            <person name="Gimenez G."/>
            <person name="Irimia M."/>
            <person name="Rigden D.J."/>
            <person name="Fitzpatrick D.A."/>
            <person name="Lorenzo-Morales J."/>
            <person name="Bateman A."/>
            <person name="Chiu C.H."/>
            <person name="Tang P."/>
            <person name="Hegemann P."/>
            <person name="Fromm H."/>
            <person name="Raoult D."/>
            <person name="Greub G."/>
            <person name="Miranda-Saavedra D."/>
            <person name="Chen N."/>
            <person name="Nash P."/>
            <person name="Ginger M.L."/>
            <person name="Horn M."/>
            <person name="Schaap P."/>
            <person name="Caler L."/>
            <person name="Loftus B."/>
        </authorList>
    </citation>
    <scope>NUCLEOTIDE SEQUENCE [LARGE SCALE GENOMIC DNA]</scope>
    <source>
        <strain evidence="5 6">Neff</strain>
    </source>
</reference>
<dbReference type="SUPFAM" id="SSF51621">
    <property type="entry name" value="Phosphoenolpyruvate/pyruvate domain"/>
    <property type="match status" value="1"/>
</dbReference>
<evidence type="ECO:0000259" key="3">
    <source>
        <dbReference type="Pfam" id="PF09370"/>
    </source>
</evidence>
<dbReference type="InterPro" id="IPR015813">
    <property type="entry name" value="Pyrv/PenolPyrv_kinase-like_dom"/>
</dbReference>
<feature type="domain" description="UPF0261" evidence="4">
    <location>
        <begin position="197"/>
        <end position="415"/>
    </location>
</feature>
<evidence type="ECO:0000313" key="5">
    <source>
        <dbReference type="EMBL" id="ELR12952.1"/>
    </source>
</evidence>
<dbReference type="NCBIfam" id="NF002674">
    <property type="entry name" value="PRK02399.1-2"/>
    <property type="match status" value="1"/>
</dbReference>
<dbReference type="KEGG" id="acan:ACA1_096230"/>
<evidence type="ECO:0000259" key="2">
    <source>
        <dbReference type="Pfam" id="PF06792"/>
    </source>
</evidence>
<dbReference type="STRING" id="1257118.L8GIW7"/>
<dbReference type="InterPro" id="IPR009215">
    <property type="entry name" value="TIM-br_IGPS-like"/>
</dbReference>
<keyword evidence="6" id="KW-1185">Reference proteome</keyword>
<dbReference type="Pfam" id="PF09370">
    <property type="entry name" value="PEP_hydrolase"/>
    <property type="match status" value="1"/>
</dbReference>
<feature type="region of interest" description="Disordered" evidence="1">
    <location>
        <begin position="422"/>
        <end position="446"/>
    </location>
</feature>
<proteinExistence type="predicted"/>
<dbReference type="GO" id="GO:0003824">
    <property type="term" value="F:catalytic activity"/>
    <property type="evidence" value="ECO:0007669"/>
    <property type="project" value="InterPro"/>
</dbReference>
<evidence type="ECO:0000256" key="1">
    <source>
        <dbReference type="SAM" id="MobiDB-lite"/>
    </source>
</evidence>
<protein>
    <submittedName>
        <fullName evidence="5">Transcriptional regulator, putative</fullName>
    </submittedName>
</protein>
<accession>L8GIW7</accession>
<dbReference type="EMBL" id="KB008103">
    <property type="protein sequence ID" value="ELR12952.1"/>
    <property type="molecule type" value="Genomic_DNA"/>
</dbReference>
<dbReference type="GeneID" id="14913612"/>
<dbReference type="RefSeq" id="XP_004334965.1">
    <property type="nucleotide sequence ID" value="XM_004334917.1"/>
</dbReference>
<sequence length="598" mass="63728">MEGGGRIVIVGTFDTKGEEHAHLRRCIQQVAPQHELITVNVGTVGSTQLFPVNYEATKVMQAIGKELSATDRGEAMKLMHEAAPVFLRTLHRTLPFHGIVGLGGSAGTSIITAAMRALPFHVAKVCMSTIGGGDVTGFAAGSNIVFVPSIVDVAGLNRISNAQIHSTACVVSGMVSGMVAKGAEVETKESQRTAARKPVVVASMFGNTTTCVDNARKLLTDEHGYEVLVFHSVGTGGRSMESVLDADDSLVDGVLDLTTTEWADELCGGVFSSGPERLDRPGQLGIPHLIAPGCLDMVNFGARATVPDKYRDRQLYEWNPSVTLMRTSAEENARLGKILADKANAATGPVAFLLPLRGVSILDADGGKFCDREADQALFDAIKANVRADIPVYEIDANINDAAFSQKAVAVLLELIAKKREKEPKAEGDRRQPKDEGVQQKAAPGERRVHAPITLQLPVPPTTIREKILTRLLQNVNEGKPIVGGGAGCGISAKFEEAGGVDMIVIYNSGRFRMAGRGSLAGLLPYKDANAIVMEMAGEVLPIVKNVPVLAGVCATDPFRNMDQFLKQIKKTGFAGVQNFPTVGLIDGNFRSPSPHKH</sequence>
<evidence type="ECO:0000313" key="6">
    <source>
        <dbReference type="Proteomes" id="UP000011083"/>
    </source>
</evidence>
<dbReference type="InterPro" id="IPR013785">
    <property type="entry name" value="Aldolase_TIM"/>
</dbReference>
<dbReference type="Pfam" id="PF23189">
    <property type="entry name" value="UPF0261_C"/>
    <property type="match status" value="1"/>
</dbReference>
<dbReference type="InterPro" id="IPR044122">
    <property type="entry name" value="UPF0261_N"/>
</dbReference>
<dbReference type="InterPro" id="IPR051353">
    <property type="entry name" value="Tobamovirus_resist_UPF0261"/>
</dbReference>
<dbReference type="PANTHER" id="PTHR31862">
    <property type="entry name" value="UPF0261 DOMAIN PROTEIN (AFU_ORTHOLOGUE AFUA_1G10120)"/>
    <property type="match status" value="1"/>
</dbReference>
<evidence type="ECO:0000259" key="4">
    <source>
        <dbReference type="Pfam" id="PF23189"/>
    </source>
</evidence>
<dbReference type="PANTHER" id="PTHR31862:SF1">
    <property type="entry name" value="UPF0261 DOMAIN PROTEIN (AFU_ORTHOLOGUE AFUA_1G10120)"/>
    <property type="match status" value="1"/>
</dbReference>
<dbReference type="Pfam" id="PF06792">
    <property type="entry name" value="UPF0261"/>
    <property type="match status" value="1"/>
</dbReference>
<organism evidence="5 6">
    <name type="scientific">Acanthamoeba castellanii (strain ATCC 30010 / Neff)</name>
    <dbReference type="NCBI Taxonomy" id="1257118"/>
    <lineage>
        <taxon>Eukaryota</taxon>
        <taxon>Amoebozoa</taxon>
        <taxon>Discosea</taxon>
        <taxon>Longamoebia</taxon>
        <taxon>Centramoebida</taxon>
        <taxon>Acanthamoebidae</taxon>
        <taxon>Acanthamoeba</taxon>
    </lineage>
</organism>
<feature type="domain" description="UPF0261" evidence="2">
    <location>
        <begin position="6"/>
        <end position="177"/>
    </location>
</feature>
<dbReference type="InterPro" id="IPR056778">
    <property type="entry name" value="UPF0261_C"/>
</dbReference>
<dbReference type="Proteomes" id="UP000011083">
    <property type="component" value="Unassembled WGS sequence"/>
</dbReference>
<feature type="domain" description="TIM-barrel" evidence="3">
    <location>
        <begin position="467"/>
        <end position="592"/>
    </location>
</feature>